<dbReference type="AlphaFoldDB" id="A0A1V4D5U9"/>
<evidence type="ECO:0000313" key="1">
    <source>
        <dbReference type="EMBL" id="OPF79952.1"/>
    </source>
</evidence>
<evidence type="ECO:0000313" key="2">
    <source>
        <dbReference type="Proteomes" id="UP000033615"/>
    </source>
</evidence>
<reference evidence="1" key="1">
    <citation type="submission" date="2016-12" db="EMBL/GenBank/DDBJ databases">
        <title>Genome sequence of Streptomyces antioxidans MUSC 164.</title>
        <authorList>
            <person name="Lee L.-H."/>
            <person name="Ser H.-L."/>
        </authorList>
    </citation>
    <scope>NUCLEOTIDE SEQUENCE [LARGE SCALE GENOMIC DNA]</scope>
    <source>
        <strain evidence="1">MUSC 164</strain>
    </source>
</reference>
<dbReference type="EMBL" id="LAKD02000033">
    <property type="protein sequence ID" value="OPF79952.1"/>
    <property type="molecule type" value="Genomic_DNA"/>
</dbReference>
<keyword evidence="2" id="KW-1185">Reference proteome</keyword>
<gene>
    <name evidence="1" type="ORF">VT50_0214580</name>
</gene>
<accession>A0A1V4D5U9</accession>
<dbReference type="Proteomes" id="UP000033615">
    <property type="component" value="Unassembled WGS sequence"/>
</dbReference>
<sequence length="64" mass="6949">MAALVALCGLLLSLWQLTSRWPPVRPRGGVSVRSGALCRRDQFAGPLVEVSDEPMPAERLHAPL</sequence>
<proteinExistence type="predicted"/>
<protein>
    <submittedName>
        <fullName evidence="1">Uncharacterized protein</fullName>
    </submittedName>
</protein>
<organism evidence="1 2">
    <name type="scientific">Streptomyces antioxidans</name>
    <dbReference type="NCBI Taxonomy" id="1507734"/>
    <lineage>
        <taxon>Bacteria</taxon>
        <taxon>Bacillati</taxon>
        <taxon>Actinomycetota</taxon>
        <taxon>Actinomycetes</taxon>
        <taxon>Kitasatosporales</taxon>
        <taxon>Streptomycetaceae</taxon>
        <taxon>Streptomyces</taxon>
    </lineage>
</organism>
<comment type="caution">
    <text evidence="1">The sequence shown here is derived from an EMBL/GenBank/DDBJ whole genome shotgun (WGS) entry which is preliminary data.</text>
</comment>
<name>A0A1V4D5U9_9ACTN</name>